<organism evidence="1 2">
    <name type="scientific">Panagrolaimus sp. ES5</name>
    <dbReference type="NCBI Taxonomy" id="591445"/>
    <lineage>
        <taxon>Eukaryota</taxon>
        <taxon>Metazoa</taxon>
        <taxon>Ecdysozoa</taxon>
        <taxon>Nematoda</taxon>
        <taxon>Chromadorea</taxon>
        <taxon>Rhabditida</taxon>
        <taxon>Tylenchina</taxon>
        <taxon>Panagrolaimomorpha</taxon>
        <taxon>Panagrolaimoidea</taxon>
        <taxon>Panagrolaimidae</taxon>
        <taxon>Panagrolaimus</taxon>
    </lineage>
</organism>
<evidence type="ECO:0000313" key="1">
    <source>
        <dbReference type="Proteomes" id="UP000887579"/>
    </source>
</evidence>
<accession>A0AC34G6E8</accession>
<evidence type="ECO:0000313" key="2">
    <source>
        <dbReference type="WBParaSite" id="ES5_v2.g25297.t1"/>
    </source>
</evidence>
<dbReference type="WBParaSite" id="ES5_v2.g25297.t1">
    <property type="protein sequence ID" value="ES5_v2.g25297.t1"/>
    <property type="gene ID" value="ES5_v2.g25297"/>
</dbReference>
<reference evidence="2" key="1">
    <citation type="submission" date="2022-11" db="UniProtKB">
        <authorList>
            <consortium name="WormBaseParasite"/>
        </authorList>
    </citation>
    <scope>IDENTIFICATION</scope>
</reference>
<sequence length="345" mass="40228">MAANRNIIIKGEHSMILGKVHWMNIDSRKNSSKTFFLPKRNAKEFIQQLFEESAVDPKDVKGIVFICNENEFDTWQKAYEFRRKDEHWKHMFLRGYKPKKIIFMYHLPGFDFQKVIDLLKIEDSIILEDGYEYLSTAAIDKILHVMGENPIPYDIAPQCANIYAFGARIAVSHPFEVIQEVKLSTFKCKKLKISLKIDVNSFYDFKVEPINDVKDFCEEFEQLDILKAVQKLPFSPRKVQITFNKHECWLLFTCDNGCAHETFDVDEDDPLMVTLQTVDGERKIAIEFLLALIIKHSLKATLMGHRIPSKWDKATIRFEDFAPNETLKNAFIKAGKLLKMKIDFC</sequence>
<name>A0AC34G6E8_9BILA</name>
<proteinExistence type="predicted"/>
<protein>
    <submittedName>
        <fullName evidence="2">DUF38 domain-containing protein</fullName>
    </submittedName>
</protein>
<dbReference type="Proteomes" id="UP000887579">
    <property type="component" value="Unplaced"/>
</dbReference>